<accession>A0A645FC12</accession>
<proteinExistence type="predicted"/>
<evidence type="ECO:0000313" key="1">
    <source>
        <dbReference type="EMBL" id="MPN11851.1"/>
    </source>
</evidence>
<reference evidence="1" key="1">
    <citation type="submission" date="2019-08" db="EMBL/GenBank/DDBJ databases">
        <authorList>
            <person name="Kucharzyk K."/>
            <person name="Murdoch R.W."/>
            <person name="Higgins S."/>
            <person name="Loffler F."/>
        </authorList>
    </citation>
    <scope>NUCLEOTIDE SEQUENCE</scope>
</reference>
<name>A0A645FC12_9ZZZZ</name>
<protein>
    <submittedName>
        <fullName evidence="1">Uncharacterized protein</fullName>
    </submittedName>
</protein>
<organism evidence="1">
    <name type="scientific">bioreactor metagenome</name>
    <dbReference type="NCBI Taxonomy" id="1076179"/>
    <lineage>
        <taxon>unclassified sequences</taxon>
        <taxon>metagenomes</taxon>
        <taxon>ecological metagenomes</taxon>
    </lineage>
</organism>
<sequence>MRVAFEHRPVHKGTGVAFVGVAQHIFLIALGPCGKAPLHPCRESGAAAAAQARCLDHIDYLLRRHFGQYLAQCPVSVKRYVFVDFLGVDQSAVAQHDTFLLLIEIGFIERLDAAFLNGFLIQKAFYHTAFQKMLFHDFRNILHLYAAVKTSFRIYDHDRAQCTKAKTTRHNNLYFFFQSLCFYFSIHCINNLNRT</sequence>
<dbReference type="AlphaFoldDB" id="A0A645FC12"/>
<dbReference type="EMBL" id="VSSQ01058121">
    <property type="protein sequence ID" value="MPN11851.1"/>
    <property type="molecule type" value="Genomic_DNA"/>
</dbReference>
<comment type="caution">
    <text evidence="1">The sequence shown here is derived from an EMBL/GenBank/DDBJ whole genome shotgun (WGS) entry which is preliminary data.</text>
</comment>
<gene>
    <name evidence="1" type="ORF">SDC9_159159</name>
</gene>